<sequence>MVRLCSIQSAVLKRNVTERESFMLYGFCIFTPCRYGYMEIRALTFEETLLNALISLSLAVSDDSTTAGDKPGEARETVHVSHDHLVATFVITEDRTAEGIDNFHEKSDNSFLDLFGELSAVMQTSALENGERSQTKPEEVPLTEVEVSDMTTERPYGLNIIP</sequence>
<comment type="caution">
    <text evidence="1">The sequence shown here is derived from an EMBL/GenBank/DDBJ whole genome shotgun (WGS) entry which is preliminary data.</text>
</comment>
<evidence type="ECO:0000313" key="2">
    <source>
        <dbReference type="Proteomes" id="UP000192578"/>
    </source>
</evidence>
<keyword evidence="2" id="KW-1185">Reference proteome</keyword>
<accession>A0A9X6NI90</accession>
<protein>
    <submittedName>
        <fullName evidence="1">Uncharacterized protein</fullName>
    </submittedName>
</protein>
<name>A0A9X6NI90_HYPEX</name>
<reference evidence="2" key="1">
    <citation type="submission" date="2017-01" db="EMBL/GenBank/DDBJ databases">
        <title>Comparative genomics of anhydrobiosis in the tardigrade Hypsibius dujardini.</title>
        <authorList>
            <person name="Yoshida Y."/>
            <person name="Koutsovoulos G."/>
            <person name="Laetsch D."/>
            <person name="Stevens L."/>
            <person name="Kumar S."/>
            <person name="Horikawa D."/>
            <person name="Ishino K."/>
            <person name="Komine S."/>
            <person name="Tomita M."/>
            <person name="Blaxter M."/>
            <person name="Arakawa K."/>
        </authorList>
    </citation>
    <scope>NUCLEOTIDE SEQUENCE [LARGE SCALE GENOMIC DNA]</scope>
    <source>
        <strain evidence="2">Z151</strain>
    </source>
</reference>
<dbReference type="EMBL" id="MTYJ01000428">
    <property type="protein sequence ID" value="OWA54597.1"/>
    <property type="molecule type" value="Genomic_DNA"/>
</dbReference>
<gene>
    <name evidence="1" type="ORF">BV898_18997</name>
</gene>
<dbReference type="AlphaFoldDB" id="A0A9X6NI90"/>
<dbReference type="Proteomes" id="UP000192578">
    <property type="component" value="Unassembled WGS sequence"/>
</dbReference>
<evidence type="ECO:0000313" key="1">
    <source>
        <dbReference type="EMBL" id="OWA54597.1"/>
    </source>
</evidence>
<proteinExistence type="predicted"/>
<organism evidence="1 2">
    <name type="scientific">Hypsibius exemplaris</name>
    <name type="common">Freshwater tardigrade</name>
    <dbReference type="NCBI Taxonomy" id="2072580"/>
    <lineage>
        <taxon>Eukaryota</taxon>
        <taxon>Metazoa</taxon>
        <taxon>Ecdysozoa</taxon>
        <taxon>Tardigrada</taxon>
        <taxon>Eutardigrada</taxon>
        <taxon>Parachela</taxon>
        <taxon>Hypsibioidea</taxon>
        <taxon>Hypsibiidae</taxon>
        <taxon>Hypsibius</taxon>
    </lineage>
</organism>